<evidence type="ECO:0000313" key="2">
    <source>
        <dbReference type="EMBL" id="RBA36914.1"/>
    </source>
</evidence>
<evidence type="ECO:0000256" key="1">
    <source>
        <dbReference type="SAM" id="SignalP"/>
    </source>
</evidence>
<gene>
    <name evidence="2" type="ORF">DQ226_08045</name>
</gene>
<comment type="caution">
    <text evidence="2">The sequence shown here is derived from an EMBL/GenBank/DDBJ whole genome shotgun (WGS) entry which is preliminary data.</text>
</comment>
<dbReference type="AlphaFoldDB" id="A0A365PAH6"/>
<dbReference type="Proteomes" id="UP000252187">
    <property type="component" value="Unassembled WGS sequence"/>
</dbReference>
<accession>A0A365PAH6</accession>
<feature type="chain" id="PRO_5017040617" description="Acid stress chaperone HdeA" evidence="1">
    <location>
        <begin position="27"/>
        <end position="96"/>
    </location>
</feature>
<reference evidence="2 3" key="1">
    <citation type="submission" date="2018-06" db="EMBL/GenBank/DDBJ databases">
        <title>Whole genome sequencing of four bacterial strains from South Shetland trench revealing bio-synthetic gene clusters.</title>
        <authorList>
            <person name="Abdel-Mageed W.M."/>
            <person name="Lehri B."/>
            <person name="Jarmusch S.A."/>
            <person name="Miranda K."/>
            <person name="Goodfellow M."/>
            <person name="Jaspars M."/>
            <person name="Karlyshev A.V."/>
        </authorList>
    </citation>
    <scope>NUCLEOTIDE SEQUENCE [LARGE SCALE GENOMIC DNA]</scope>
    <source>
        <strain evidence="2 3">SST1</strain>
    </source>
</reference>
<name>A0A365PAH6_9ACTN</name>
<dbReference type="RefSeq" id="WP_119192441.1">
    <property type="nucleotide sequence ID" value="NZ_JBFBKX010000006.1"/>
</dbReference>
<evidence type="ECO:0000313" key="3">
    <source>
        <dbReference type="Proteomes" id="UP000252187"/>
    </source>
</evidence>
<feature type="signal peptide" evidence="1">
    <location>
        <begin position="1"/>
        <end position="26"/>
    </location>
</feature>
<evidence type="ECO:0008006" key="4">
    <source>
        <dbReference type="Google" id="ProtNLM"/>
    </source>
</evidence>
<keyword evidence="1" id="KW-0732">Signal</keyword>
<dbReference type="EMBL" id="QNTT01000017">
    <property type="protein sequence ID" value="RBA36914.1"/>
    <property type="molecule type" value="Genomic_DNA"/>
</dbReference>
<organism evidence="2 3">
    <name type="scientific">Dietzia maris</name>
    <dbReference type="NCBI Taxonomy" id="37915"/>
    <lineage>
        <taxon>Bacteria</taxon>
        <taxon>Bacillati</taxon>
        <taxon>Actinomycetota</taxon>
        <taxon>Actinomycetes</taxon>
        <taxon>Mycobacteriales</taxon>
        <taxon>Dietziaceae</taxon>
        <taxon>Dietzia</taxon>
    </lineage>
</organism>
<sequence length="96" mass="10058">MSTRTRPAALAAVTALTLAALTGCGAMDPNKGGDTTCGDYMEMAPEDQREVITTFLDEKGQSDPAGMEVTLNQEAAKLYCSTVGQTNDPIRNAETG</sequence>
<dbReference type="PROSITE" id="PS51257">
    <property type="entry name" value="PROKAR_LIPOPROTEIN"/>
    <property type="match status" value="1"/>
</dbReference>
<protein>
    <recommendedName>
        <fullName evidence="4">Acid stress chaperone HdeA</fullName>
    </recommendedName>
</protein>
<proteinExistence type="predicted"/>